<feature type="domain" description="Trimeric autotransporter adhesin YadA-like stalk" evidence="13">
    <location>
        <begin position="3562"/>
        <end position="3599"/>
    </location>
</feature>
<feature type="domain" description="Trimeric autotransporter adhesin YadA-like stalk" evidence="13">
    <location>
        <begin position="4151"/>
        <end position="4190"/>
    </location>
</feature>
<evidence type="ECO:0000256" key="6">
    <source>
        <dbReference type="ARBA" id="ARBA00022692"/>
    </source>
</evidence>
<dbReference type="SUPFAM" id="SSF101967">
    <property type="entry name" value="Adhesin YadA, collagen-binding domain"/>
    <property type="match status" value="2"/>
</dbReference>
<organism evidence="14 15">
    <name type="scientific">Bartonella raoultii</name>
    <dbReference type="NCBI Taxonomy" id="1457020"/>
    <lineage>
        <taxon>Bacteria</taxon>
        <taxon>Pseudomonadati</taxon>
        <taxon>Pseudomonadota</taxon>
        <taxon>Alphaproteobacteria</taxon>
        <taxon>Hyphomicrobiales</taxon>
        <taxon>Bartonellaceae</taxon>
        <taxon>Bartonella</taxon>
    </lineage>
</organism>
<dbReference type="SUPFAM" id="SSF54523">
    <property type="entry name" value="Pili subunits"/>
    <property type="match status" value="1"/>
</dbReference>
<keyword evidence="6" id="KW-0812">Transmembrane</keyword>
<feature type="domain" description="Trimeric autotransporter adhesin YadA-like stalk" evidence="13">
    <location>
        <begin position="1716"/>
        <end position="1751"/>
    </location>
</feature>
<proteinExistence type="inferred from homology"/>
<dbReference type="Gene3D" id="2.20.70.140">
    <property type="match status" value="1"/>
</dbReference>
<feature type="domain" description="Trimeric autotransporter adhesin YadA-like stalk" evidence="13">
    <location>
        <begin position="5781"/>
        <end position="5807"/>
    </location>
</feature>
<evidence type="ECO:0000259" key="13">
    <source>
        <dbReference type="Pfam" id="PF05662"/>
    </source>
</evidence>
<feature type="domain" description="Trimeric autotransporter adhesin YadA-like stalk" evidence="13">
    <location>
        <begin position="3166"/>
        <end position="3200"/>
    </location>
</feature>
<keyword evidence="15" id="KW-1185">Reference proteome</keyword>
<feature type="domain" description="Trimeric autotransporter adhesin YadA-like stalk" evidence="13">
    <location>
        <begin position="5002"/>
        <end position="5039"/>
    </location>
</feature>
<feature type="domain" description="Trimeric autotransporter adhesin YadA-like stalk" evidence="13">
    <location>
        <begin position="415"/>
        <end position="445"/>
    </location>
</feature>
<feature type="domain" description="Trimeric autotransporter adhesin YadA-like stalk" evidence="13">
    <location>
        <begin position="2634"/>
        <end position="2673"/>
    </location>
</feature>
<feature type="domain" description="Trimeric autotransporter adhesin YadA-like stalk" evidence="13">
    <location>
        <begin position="5329"/>
        <end position="5366"/>
    </location>
</feature>
<evidence type="ECO:0000256" key="5">
    <source>
        <dbReference type="ARBA" id="ARBA00022452"/>
    </source>
</evidence>
<sequence>MKKLYAKQKTSNAKSSRFSFVHVFLSATIVAFLSNVSSVFASNLAITGAKSLSDNSPNSGYSRGSHGSIVLAGDDDYCGVDNVIGRGDRIIADGKERRGKEITAEEQYQRFIENKAFGRLHPYGSNEQGQDRWSGNGNTSLNNGYMGGSTKGDTSILPSAFGIYSFATGCGSSARGNYSVAFGANATANAGGAQAFGVSALAEGKVSVAIGVGSEAKGDSSIALGGLARTSDNNAVAIGTQAQALTAGAVALGSDSVANIAAGVEGYSSLGFKGGEEDSGFVWRSTRAAFSVGDVSKKITRQIVGVAAGSEATDAVNVAQLKALETYTNTNGWTLSVGGEDVGKVLINSEVDFSAGSSNLNITKGDKDNEIKFDLSRDITLDGVTVGGNVFNGAGLSIKDGPQVTTSGISAGNKKITGVAAGDADSDAVNFSQLEKVKQEVAANSFVQQDPETNRITIGANKEGSEINIANNEEGARTLSGVKDAVKGDEAVNKGQLDRDIATVNSTITDKIATVNNTITNKFDAITQKALLWSDEDDAFVADHGGDGAKTNSKITHLLDGTISSYSSDAINGSQLYTLNQTLATYFGGGAKFEDGSWTAPNFAIQQLNDDGSSEEKNYSNVAEALKDVGVSFKNVENNITKQVNDAIIKVEGSNLVQQDLKTKRITIGASKEGSEINIANSDEEARKLSGVKDATEVDEAVNKGQLDRGIATVNNTITDKIATVNNTITNKFDAITQKALLWSDEDDAFVADHGGDGAKTNSKITHLLDGTISSYSSDAINGSQLYTLNQTLATYFGGGAKFEDGSWTAPNFAIQQLNDDGSSEEKNYSNVAEALKDVGVSFKNVENNITKQVNDAIIKVEGNNLVQQDSATNRITIGASKEGSEINIANSNKEARVLSGVKDAANADEAVNKGQLDSGIATVNNTITDKIATVNNTITNKFDAITQKALLWSNADDAFVADHGIGFSKAKSKLTHLLDGTISSDSSDAINGSQLYTLNQTLATYFGGGAKFEDGSWTAPNFAIQQLNDDGSSEEKNYSNVAEALKDVGTSFKNVQNNITKQVNDAITKVEGNNLVQQDSATNRITIGASKEGSEINIANSNKEARVLSGVKDAANADEAVNKGQLDSGIATVNNTITDKIATVNNTITNKFDAITQKALLWSNADDAFVADHGTGFSKTKSKLTHLLDGTISSDSSDAINGSQLYTVNQTLATYFGGEAKFEDGKWTAPNFIVQQLNEDGKSEKQEYDNVADALAGVGTSFTNIETNITKQINNAITKVEGNNLVQQDDETNRITIGASKEGSEINIANSDEEARTLSGVKDAAKADEAVNKGQLDKNIATVNNTITTKFDAITQKALLWSDVDDAFVADHGTGFSKTKSKLTHLLDGTISSDSSDAINGSQLYTLNRTLATYFGGGAKFEDGKWTAPSFTVQQLNEDGESEKQEYDNVADALAGVGTSFKNVQNSITKQVNNAITKVEGNNLVQQDDASNRITIGASKEGSEINIANSNKEARRLSGVKDAQQADEAVNKGQLDKGIATVNNTITTKFDAIAQKALLWSDVDGAFVADHGTGGTKTKSKLTHLLDGAISFDSSDAINGSQLYTLNKTLATYFGGGSKFEDGKWTRPSFAVQQLNDDGEFEKQEYDNVADALAGVGTSFTNIHNEINNAITKVEGDSLVKQDATTHEISIGGNKSGTKVTLTNTDGTLRSLSGVKSGNISQDSSEAVNGGQLYTLNKTLATYFGGGSKFEDGKWTRPSFTVQQLNDDGEFEKQEYDNVADALAGVGTSFTNIHNEINNAITKVEGDSLVKQDATTHEISIGGDKSGTKVTLTNTDGALRSLSGVKSGSLSKDSTEAVNGGQLYTLNKTLATYFGGGAKFEDGKWTGPSFTVQQLNDDGEFEKQEYDNVADALAGVGTSFTNIHHEINNAITKVEGDSLVKQDATTHEISIGGNKSGTKVTLTNTDGTLRSLSGVEAGNLSEDSSEAVNGGQLYTLNKTLATYFGGGAKFEDGKWTGPSFTVQQLNEDGKSEEKKYNSVADALAGVGTSFTNVENNITKQINNAITKVEGDSLVQQDDANNRITIGASKEGNEINIANSAQEARRLSGVKDAQQADEAVNKGQLDKNLQALSDTLQSDGSAVVHYDKQSNGTIDYTSVTLGKAKGSASVGLHNVANGQIKGGSHDAINGGQIESLSQDIASALGGDVKFKDGKFTAPTYKLSGIDKEGHVGETNYHDVGSAFAGLDKNINNVNEHFTNKFDELSQSIGESEQQLKDDALLWSSSEKAFVADHGVGSSKTKSKLTHLLDGDVSENSSDAVNGGQLYTLNKTLATYFGGGAKFEDGKWSGPNFTVQQLNEDGKSEEKKYNSVADALAGVGTSFTNVENNITKQINNAITKVEGDSLVQQDDANNRITIGASKEGNEINIANSAQEARRLSGVKDAQQADEAVNKGQLDKNLQALSDTLQSDGSAVVHYDKQSNGTIDYTSVTLGKAKGSASVGLHNVANGQIKGGSHDAINGGQIESLSQDIASALGGDVKFKDGKFTAPTYKLSGIDKEGHVGETNYHDVGSAFAGLDKNINNVNEHFTNKFDELSQSIGESEQQLKDDALLWSSSEKAFVADHGVGSSKTKSKLTHLLDGDVSENSSDAVNGGQLYTLNKTLATYFGGGAKFEDGKWSGPNFTVQQLNEDGKSEEKKYNSVADALAGVGTSFTNVENNITKQINNAITKVEGDSLVQQDDANNRITIGASKEGNEINIANSAQEARRLSGVKDAQQADEAVNKGQLDKNLQALSDTLQSDGSAVVHYDKQSNGTIDYTSVTLGKAKGSASVGLHNVANGQIKGGSHDAINGGQIESLSQDIASALGGDVKFKDGKFTAPTYKLSGIDKEGHVGETNYHDVGSAFAGLDKNINNVNEHFTNKFDELSQSIGESEQQLKDDALLWSSSEKAFVADHGVGSSKTKSKLTHLLDGDVSENSSDAVNGGQLYTLNKTLATYFGGGAKFEDGKWSGPNFTVQQLNEDGKSEEKKYNSVADALAGVGTSFTNVENNITKQINNAITKVEGDSLVQQDDANNRITIGASKEGNEINIANSAQEARRLSGVKDAQQADEAVNKGQLDKNLQALSDTLQSDGSAVVHYDKQSNGTIDYTSVTLGKAKGSASVGLHNVANGQIKGGSHDAINGGQIESLSQDIASALGGDVKFKDGKFTAPTYKLSGIDKEGHVGETNYHDVGSAFAGLDKNINNVNEHFTNKFDELSQSIGESEQQLKDDALLWSSSEKAFVADHGVGSSKTKSKLTHLLDGDVSENSSDAVNGGQLYTLNKTLATYFGGGAKFEDGKWSGPNFTVQQLNEDGKSEEKKYNSVADALAGVGTSFTNVENNITKQINNAITKVEGDSLVKQDEVTHEISIGGNKSGTKVTLANTDGALRSLSGVEAGSLSEDSSEAVNGGQLYTLNKTLATYFGGGSKFEDGAWIAPSFTVQQLNKAGKFEEKKYNNVADALAGVGTSFTNIHNEINNAITKVEGDSLVKQDATTHEISIGGDKSGTKVTLANTDGALRSLSGVEAGSLSKDSTEAVNGGQLYTLNKTLATYFGGGSKFEDGKWTGPSFTVQQLNEDGEFEKQEYDNVADALAGVGTSFTNIHNEINNAITKVEGDSLVKQDATTHEISIGGDKSGTKVTLTNTDGALRSLSGVKSGSLSKDSTEAVNGGQLYTLNKTLATYFGGGAKFEDGKWTGPSFTVQQLNDDGEFEKQEYDNVADALAGVGTSFTNIHHEINNAITKVEGDSLVKQDATTHEISIGGNKSGTKVTLTNTDGTLRSLSGVEAGNLSEDSSEAVNGGQLYTLNKTLATYFGGGAKFEDGKWTGPSFTVQQLNEDGKSEEKKYNSVADALAGVGTSFTNVENNITKQINNAITKVEGDSLVQQDDANNRITIGASKEGNEINIANSAQEARRLSGVKDAQQADEAVNKGQLDKNLQALSDTLQSDGSAVVHYDKQSNGTIDYTSVTLGKAKGSASVGLHNVANGQIKGGSHDAINGGQIESLSQDIASALGGDVKFKDGKFTAPTYKLSGIDKEGHVGETNYHDVGSAFAGLDKNINNVNEHFTNKFDELSQSIGESEQQLKDDALLWSSSEKAFVADHGVGSSKTKSKLTHLLDGDVSENSSDAVNGGQLYTLNKTLATYFGGGAKFEDGKWSGPNFTVQQLNEDGKSEEKKYNSVADALAGVGTSFTNVENNITKQINNAITKVEGDSLVKQDEVTHEISIGGNKSGTKVTLANTDGALRSLSGVEAGSLSEDSSEAVNGGQLYTLNKTLATYFGGGSKFEDGAWIAPSFTVQQLNKAGKFEEKKYNNVADALAGVGTSFTNIHNEINNAITKVEGDSLVKQDATTHEISIGGDKSGTKVTLANTDGALRSLSGVKSGSLSKDSTEAVNGGQLYTLNKTLATYFGGGSKFEDGKWIRPSFTVQQLNKAGKFEEKKYNNVADALAGVGTSFTNIHNEINNAITKVEGDSLVKQDATTHEISIGGDKSGTKVTLTNTDGALRSLSGVKSGSLSKDSTEAVNGGQLYTLNKTLATYFGGGAKFEDGKWTGPSFTVQQLNDDGEFEKQEYDNVADALAGVGTSFTNIHNEINNAITKVEGDSLVKQDATTHEISIGGDKSGTKVTLTNTDGALRSLSGVKSGSLSKDSSEAVNGGQLYTLNKTLATYFGGGAKFEDGKWSEPNFTVQQLNEDGEFEKQEYDNVADALAGVGTSFTNIHNEINNAITKVEGDSLVKQDEVTHEISIGGDKSGTKVTLTNTDGALRSLSGVKSGSLSEDSSEAVNGGQLYTLNKTLATYFGGGAKFENGEWIAPHFTVKGFDSEGNATEESYDNVAGAFEGFNSSLTNIHDEMSNALNTVEGNNLVKQDPESKNITIGGEREGDEVNIANKDHEDRRLSGIKAGEKANEAVNKGQLDQGLKELTNSLQSDGSAVVHYDQSEDGSIDYTSVTLGKAKGSASVGLHNVADGQISAGSHDAINGGQLEVLSQDIAKALGGDAKFADGKFSEPTYTLSDIDKDGEVGSTSYHDAGSALAGLDKNINNVNNNLTNKFDELSQNVGQATQQLKDDALLWSSSEKAFVADHGVGSSKTKSKLTHLLDGDVSENSSDAVNGGQLYTLNKTLATYFGGGAKFENGEWIAPHFTVKGFDSEGNATEESYDNVAGAFEGFNSSLTNIHDEMSNALNTVEGNNLVKQDPESKNITIGGEREGDEVNIANKDHEDRRLSGIKAGEKANEAVNKGQLDQGLKELTNSLQSDGSAVVHYDQSEDGSIDYTSVTLGKAKGSASVGLHNVADGQISAGSHDAINGGQLEVLSQDIAKALGGDAKFADGKFSEPTYTLSDIDKDGEVGSTSYHDAGSALAGLDKNINNVNNNLTNKFDELSQNVGQATQQLKDDALLWSSNEKAFVADHGAEGEKTASKITHLLNGEITQASTDAINGSQLYSLNKTLATYFGGEAKFENGKWTAPNFTVTSLNDDGTFEEKKYNNVADAFSEMNNSFTKLHDDILYNFDPNALLWSDEEKAFVALHGQGDAKHDSKLTHLLDGDISQGSTEAITGNQLYVLNQALATYFGGGAKFENGVWTAPNFKVAQFTGDGSSSEEKSYDSVAGAFEGVNGSLSSMNDRINSVEQSVGQNVNSNGLNWNDKEGSYDARHNGDESKITHVADGNISQGSKDVVNGGQLWDTNERVGKVEQRVDDIDKHVQDIATEVADGSVNYDKDETGKKTNKVTLVGGDESAPVVIDNVADGKIEKGSKEAVNGGQLHDYTEEQMKIVLDDAKKYTDDRVQDIVNDSVNEAKSYTDMKFETLNYAIEDVRKEARQAAAIGLAVSNLRYYDIPGSVSLSFGTGIWRSQSAFAVGAGYTSEDGNIRSNVSITSAGGHWGIGAGITLRLR</sequence>
<dbReference type="Pfam" id="PF05662">
    <property type="entry name" value="YadA_stalk"/>
    <property type="match status" value="37"/>
</dbReference>
<keyword evidence="9" id="KW-0472">Membrane</keyword>
<feature type="domain" description="Trimeric autotransporter adhesin YadA-like head" evidence="12">
    <location>
        <begin position="202"/>
        <end position="226"/>
    </location>
</feature>
<evidence type="ECO:0000256" key="7">
    <source>
        <dbReference type="ARBA" id="ARBA00022729"/>
    </source>
</evidence>
<dbReference type="RefSeq" id="WP_220716716.1">
    <property type="nucleotide sequence ID" value="NZ_JAIFRO010000002.1"/>
</dbReference>
<dbReference type="Pfam" id="PF05658">
    <property type="entry name" value="YadA_head"/>
    <property type="match status" value="2"/>
</dbReference>
<feature type="domain" description="Trimeric autotransporter adhesin YadA-like stalk" evidence="13">
    <location>
        <begin position="5699"/>
        <end position="5729"/>
    </location>
</feature>
<evidence type="ECO:0000256" key="3">
    <source>
        <dbReference type="ARBA" id="ARBA00005848"/>
    </source>
</evidence>
<dbReference type="Gene3D" id="6.20.50.100">
    <property type="match status" value="1"/>
</dbReference>
<evidence type="ECO:0000259" key="11">
    <source>
        <dbReference type="Pfam" id="PF03895"/>
    </source>
</evidence>
<feature type="domain" description="Trimeric autotransporter adhesin YadA-like stalk" evidence="13">
    <location>
        <begin position="1986"/>
        <end position="2011"/>
    </location>
</feature>
<feature type="domain" description="Trimeric autotransporter adhesin YadA-like stalk" evidence="13">
    <location>
        <begin position="3692"/>
        <end position="3729"/>
    </location>
</feature>
<feature type="domain" description="Trimeric autotransporter adhesin YadA-like stalk" evidence="13">
    <location>
        <begin position="1582"/>
        <end position="1621"/>
    </location>
</feature>
<feature type="domain" description="Trimeric autotransporter adhesin YadA-like stalk" evidence="13">
    <location>
        <begin position="4547"/>
        <end position="4584"/>
    </location>
</feature>
<evidence type="ECO:0000313" key="14">
    <source>
        <dbReference type="EMBL" id="MBX4335406.1"/>
    </source>
</evidence>
<feature type="domain" description="Trimeric autotransporter adhesin YadA-like stalk" evidence="13">
    <location>
        <begin position="4809"/>
        <end position="4845"/>
    </location>
</feature>
<feature type="domain" description="Trimeric autotransporter adhesin YadA-like stalk" evidence="13">
    <location>
        <begin position="1844"/>
        <end position="1881"/>
    </location>
</feature>
<feature type="domain" description="Trimeric autotransporter adhesin YadA-like stalk" evidence="13">
    <location>
        <begin position="1383"/>
        <end position="1422"/>
    </location>
</feature>
<name>A0ABS7I8D3_9HYPH</name>
<dbReference type="InterPro" id="IPR045584">
    <property type="entry name" value="Pilin-like"/>
</dbReference>
<protein>
    <submittedName>
        <fullName evidence="14">Vomp family autotransporter</fullName>
    </submittedName>
</protein>
<evidence type="ECO:0000256" key="10">
    <source>
        <dbReference type="ARBA" id="ARBA00023237"/>
    </source>
</evidence>
<dbReference type="Pfam" id="PF03895">
    <property type="entry name" value="YadA_anchor"/>
    <property type="match status" value="1"/>
</dbReference>
<feature type="domain" description="Trimeric autotransporter adhesin YadA-like stalk" evidence="13">
    <location>
        <begin position="1184"/>
        <end position="1222"/>
    </location>
</feature>
<feature type="domain" description="Trimeric autotransporter adhesin YadA-like stalk" evidence="13">
    <location>
        <begin position="3834"/>
        <end position="3859"/>
    </location>
</feature>
<evidence type="ECO:0000256" key="8">
    <source>
        <dbReference type="ARBA" id="ARBA00022927"/>
    </source>
</evidence>
<accession>A0ABS7I8D3</accession>
<feature type="domain" description="Trimeric autotransporter adhesin YadA-like stalk" evidence="13">
    <location>
        <begin position="5459"/>
        <end position="5498"/>
    </location>
</feature>
<feature type="domain" description="Trimeric autotransporter adhesin YadA-like stalk" evidence="13">
    <location>
        <begin position="4417"/>
        <end position="4454"/>
    </location>
</feature>
<feature type="domain" description="Trimeric autotransporter adhesin YadA-like stalk" evidence="13">
    <location>
        <begin position="764"/>
        <end position="803"/>
    </location>
</feature>
<evidence type="ECO:0000256" key="2">
    <source>
        <dbReference type="ARBA" id="ARBA00004442"/>
    </source>
</evidence>
<keyword evidence="4" id="KW-0813">Transport</keyword>
<feature type="domain" description="Trimeric autotransporter adhesin YadA-like stalk" evidence="13">
    <location>
        <begin position="2965"/>
        <end position="3004"/>
    </location>
</feature>
<dbReference type="CDD" id="cd12820">
    <property type="entry name" value="LbR_YadA-like"/>
    <property type="match status" value="1"/>
</dbReference>
<feature type="domain" description="Trimeric autotransporter adhesin YadA-like stalk" evidence="13">
    <location>
        <begin position="4288"/>
        <end position="4324"/>
    </location>
</feature>
<feature type="domain" description="Trimeric autotransporter adhesin YadA-like stalk" evidence="13">
    <location>
        <begin position="4678"/>
        <end position="4714"/>
    </location>
</feature>
<feature type="domain" description="Trimeric autotransporter adhesin YadA-like stalk" evidence="13">
    <location>
        <begin position="2835"/>
        <end position="2869"/>
    </location>
</feature>
<keyword evidence="7" id="KW-0732">Signal</keyword>
<feature type="domain" description="Trimeric autotransporter adhesin YadA-like stalk" evidence="13">
    <location>
        <begin position="2504"/>
        <end position="2538"/>
    </location>
</feature>
<feature type="domain" description="Trimeric autotransporter adhesin YadA-like stalk" evidence="13">
    <location>
        <begin position="2303"/>
        <end position="2342"/>
    </location>
</feature>
<feature type="domain" description="Trimeric autotransporter adhesin YadA-like stalk" evidence="13">
    <location>
        <begin position="3433"/>
        <end position="3469"/>
    </location>
</feature>
<feature type="domain" description="Trimeric autotransporter adhesin YadA-like stalk" evidence="13">
    <location>
        <begin position="4021"/>
        <end position="4055"/>
    </location>
</feature>
<feature type="domain" description="Trimeric autotransporter adhesin YadA-like stalk" evidence="13">
    <location>
        <begin position="554"/>
        <end position="593"/>
    </location>
</feature>
<feature type="domain" description="Trimeric autotransporter adhesin YadA-like head" evidence="12">
    <location>
        <begin position="234"/>
        <end position="256"/>
    </location>
</feature>
<keyword evidence="8" id="KW-0653">Protein transport</keyword>
<dbReference type="Gene3D" id="2.150.10.10">
    <property type="entry name" value="Serralysin-like metalloprotease, C-terminal"/>
    <property type="match status" value="1"/>
</dbReference>
<dbReference type="InterPro" id="IPR008635">
    <property type="entry name" value="Coiled_stalk_dom"/>
</dbReference>
<comment type="caution">
    <text evidence="14">The sequence shown here is derived from an EMBL/GenBank/DDBJ whole genome shotgun (WGS) entry which is preliminary data.</text>
</comment>
<evidence type="ECO:0000313" key="15">
    <source>
        <dbReference type="Proteomes" id="UP000746918"/>
    </source>
</evidence>
<dbReference type="Gene3D" id="6.10.250.2040">
    <property type="match status" value="8"/>
</dbReference>
<evidence type="ECO:0000256" key="9">
    <source>
        <dbReference type="ARBA" id="ARBA00023136"/>
    </source>
</evidence>
<evidence type="ECO:0000256" key="4">
    <source>
        <dbReference type="ARBA" id="ARBA00022448"/>
    </source>
</evidence>
<evidence type="ECO:0000256" key="1">
    <source>
        <dbReference type="ARBA" id="ARBA00004241"/>
    </source>
</evidence>
<feature type="domain" description="Trimeric autotransporter adhesin YadA-like stalk" evidence="13">
    <location>
        <begin position="5577"/>
        <end position="5617"/>
    </location>
</feature>
<reference evidence="14 15" key="1">
    <citation type="submission" date="2021-08" db="EMBL/GenBank/DDBJ databases">
        <title>Bartonella raoulti 094 sp. nov.</title>
        <authorList>
            <person name="Zgheib R."/>
            <person name="Hammoud A."/>
        </authorList>
    </citation>
    <scope>NUCLEOTIDE SEQUENCE [LARGE SCALE GENOMIC DNA]</scope>
    <source>
        <strain evidence="14 15">094</strain>
    </source>
</reference>
<feature type="domain" description="Trimeric autotransporter adhesin YadA-like stalk" evidence="13">
    <location>
        <begin position="2173"/>
        <end position="2207"/>
    </location>
</feature>
<keyword evidence="5" id="KW-1134">Transmembrane beta strand</keyword>
<comment type="similarity">
    <text evidence="3">Belongs to the autotransporter-2 (AT-2) (TC 1.B.40) family.</text>
</comment>
<dbReference type="InterPro" id="IPR011049">
    <property type="entry name" value="Serralysin-like_metalloprot_C"/>
</dbReference>
<gene>
    <name evidence="14" type="ORF">K3248_02140</name>
</gene>
<evidence type="ECO:0000259" key="12">
    <source>
        <dbReference type="Pfam" id="PF05658"/>
    </source>
</evidence>
<dbReference type="Gene3D" id="1.20.5.170">
    <property type="match status" value="28"/>
</dbReference>
<dbReference type="EMBL" id="JAIFRO010000002">
    <property type="protein sequence ID" value="MBX4335406.1"/>
    <property type="molecule type" value="Genomic_DNA"/>
</dbReference>
<feature type="domain" description="Trimeric autotransporter adhesin YadA-like C-terminal membrane anchor" evidence="11">
    <location>
        <begin position="5873"/>
        <end position="5928"/>
    </location>
</feature>
<feature type="domain" description="Trimeric autotransporter adhesin YadA-like stalk" evidence="13">
    <location>
        <begin position="5132"/>
        <end position="5172"/>
    </location>
</feature>
<feature type="domain" description="Trimeric autotransporter adhesin YadA-like stalk" evidence="13">
    <location>
        <begin position="302"/>
        <end position="332"/>
    </location>
</feature>
<dbReference type="Gene3D" id="6.10.250.2030">
    <property type="match status" value="11"/>
</dbReference>
<keyword evidence="10" id="KW-0998">Cell outer membrane</keyword>
<comment type="subcellular location">
    <subcellularLocation>
        <location evidence="2">Cell outer membrane</location>
    </subcellularLocation>
    <subcellularLocation>
        <location evidence="1">Cell surface</location>
    </subcellularLocation>
</comment>
<dbReference type="Gene3D" id="3.30.1300.30">
    <property type="entry name" value="GSPII I/J protein-like"/>
    <property type="match status" value="1"/>
</dbReference>
<dbReference type="NCBIfam" id="NF033870">
    <property type="entry name" value="VOMP_auto_Cterm"/>
    <property type="match status" value="1"/>
</dbReference>
<feature type="domain" description="Trimeric autotransporter adhesin YadA-like stalk" evidence="13">
    <location>
        <begin position="974"/>
        <end position="1013"/>
    </location>
</feature>
<dbReference type="InterPro" id="IPR005594">
    <property type="entry name" value="YadA_C"/>
</dbReference>
<feature type="domain" description="Trimeric autotransporter adhesin YadA-like stalk" evidence="13">
    <location>
        <begin position="3296"/>
        <end position="3335"/>
    </location>
</feature>
<dbReference type="InterPro" id="IPR008640">
    <property type="entry name" value="Adhesin_Head_dom"/>
</dbReference>
<dbReference type="Gene3D" id="4.10.80.270">
    <property type="match status" value="2"/>
</dbReference>
<dbReference type="Proteomes" id="UP000746918">
    <property type="component" value="Unassembled WGS sequence"/>
</dbReference>